<dbReference type="CDD" id="cd01650">
    <property type="entry name" value="RT_nLTR_like"/>
    <property type="match status" value="1"/>
</dbReference>
<dbReference type="PANTHER" id="PTHR33332">
    <property type="entry name" value="REVERSE TRANSCRIPTASE DOMAIN-CONTAINING PROTEIN"/>
    <property type="match status" value="1"/>
</dbReference>
<organism evidence="2 3">
    <name type="scientific">Pygocentrus nattereri</name>
    <name type="common">Red-bellied piranha</name>
    <dbReference type="NCBI Taxonomy" id="42514"/>
    <lineage>
        <taxon>Eukaryota</taxon>
        <taxon>Metazoa</taxon>
        <taxon>Chordata</taxon>
        <taxon>Craniata</taxon>
        <taxon>Vertebrata</taxon>
        <taxon>Euteleostomi</taxon>
        <taxon>Actinopterygii</taxon>
        <taxon>Neopterygii</taxon>
        <taxon>Teleostei</taxon>
        <taxon>Ostariophysi</taxon>
        <taxon>Characiformes</taxon>
        <taxon>Characoidei</taxon>
        <taxon>Pygocentrus</taxon>
    </lineage>
</organism>
<dbReference type="GeneTree" id="ENSGT01140000282554"/>
<proteinExistence type="predicted"/>
<gene>
    <name evidence="2" type="primary">NXF1</name>
</gene>
<evidence type="ECO:0000259" key="1">
    <source>
        <dbReference type="PROSITE" id="PS50878"/>
    </source>
</evidence>
<sequence length="754" mass="86049">MGIEAENIVSFSQNDSISDHYLIMFEVVLSQEILQPPRYSNKRKITTSTANSFINNLPDLNSSSPSNEIDLERITEHFQSVLRFNLDSVAPMKIKPIRDKKLAPWYNDHTRTLKQTARNFERKWRLTKLESFRLEWQHSMTNYKKALIKTKSQYISALIEKNRDNPRFLFSTVAKLTKNQKQTSSVIPDTINSNDFMKFLDDKINNIRLEIQSHSHNIPIDIDECCTSSEPHLENFIPVIEKDLLNIISSLKSTSCLLDPVPTHLFKQALPKVGNSLLDIVNSSLSLGYVPNSLKLAVIKPIIKKPNLDPCELANYRPISNLPFIAKILEKIVFKQLCSYLQNNSIHEVFQSGFRQNHSTETALLRVTNDLLSALDRGSTAILVLLDLSAAFDTIDHAILLNRLENLIGIKGSALTWFKSYLSDRYQCVHLKNKCSYQSRVKYGVPQGSILGPILFTLYMLPLGKIIRRHGINFHCYADDTQLYISAKPNEDLCLNQITDCIREIRKWMTLNFLLLNSDKTEVLLLGPKLDKIDNIVVEIDGHQIIPGKTVRNLGVIFDSVLSFDVHICSIVKTAFFHLRNIAKLRNILSHADAEKLVHAFITSRLDYCNALLAGSSCKSLNKLQLVQNAAARVLTRARKFDHITPILSSLHWLPVKFRIDYKILLLTYKSLKGLAPQYLAELLIPYNPPRTLRSQEAGLLSVPRIRKNNALGKAFSYKAPQLWNNLPINIRDSDTLSVFKSRLKTFLFEQAFR</sequence>
<dbReference type="InterPro" id="IPR000477">
    <property type="entry name" value="RT_dom"/>
</dbReference>
<reference evidence="2 3" key="1">
    <citation type="submission" date="2020-10" db="EMBL/GenBank/DDBJ databases">
        <title>Pygocentrus nattereri (red-bellied piranha) genome, fPygNat1, primary haplotype.</title>
        <authorList>
            <person name="Myers G."/>
            <person name="Meyer A."/>
            <person name="Karagic N."/>
            <person name="Pippel M."/>
            <person name="Winkler S."/>
            <person name="Tracey A."/>
            <person name="Wood J."/>
            <person name="Formenti G."/>
            <person name="Howe K."/>
            <person name="Fedrigo O."/>
            <person name="Jarvis E.D."/>
        </authorList>
    </citation>
    <scope>NUCLEOTIDE SEQUENCE [LARGE SCALE GENOMIC DNA]</scope>
</reference>
<dbReference type="SUPFAM" id="SSF56672">
    <property type="entry name" value="DNA/RNA polymerases"/>
    <property type="match status" value="1"/>
</dbReference>
<feature type="domain" description="Reverse transcriptase" evidence="1">
    <location>
        <begin position="283"/>
        <end position="558"/>
    </location>
</feature>
<dbReference type="Proteomes" id="UP001501920">
    <property type="component" value="Chromosome 17"/>
</dbReference>
<name>A0AAR2K0N5_PYGNA</name>
<dbReference type="PROSITE" id="PS50878">
    <property type="entry name" value="RT_POL"/>
    <property type="match status" value="1"/>
</dbReference>
<dbReference type="AlphaFoldDB" id="A0AAR2K0N5"/>
<protein>
    <recommendedName>
        <fullName evidence="1">Reverse transcriptase domain-containing protein</fullName>
    </recommendedName>
</protein>
<evidence type="ECO:0000313" key="3">
    <source>
        <dbReference type="Proteomes" id="UP001501920"/>
    </source>
</evidence>
<reference evidence="2" key="2">
    <citation type="submission" date="2025-08" db="UniProtKB">
        <authorList>
            <consortium name="Ensembl"/>
        </authorList>
    </citation>
    <scope>IDENTIFICATION</scope>
</reference>
<dbReference type="Pfam" id="PF00078">
    <property type="entry name" value="RVT_1"/>
    <property type="match status" value="1"/>
</dbReference>
<reference evidence="2" key="3">
    <citation type="submission" date="2025-09" db="UniProtKB">
        <authorList>
            <consortium name="Ensembl"/>
        </authorList>
    </citation>
    <scope>IDENTIFICATION</scope>
</reference>
<evidence type="ECO:0000313" key="2">
    <source>
        <dbReference type="Ensembl" id="ENSPNAP00000056067.1"/>
    </source>
</evidence>
<dbReference type="Ensembl" id="ENSPNAT00000065213.1">
    <property type="protein sequence ID" value="ENSPNAP00000056067.1"/>
    <property type="gene ID" value="ENSPNAG00000035303.1"/>
</dbReference>
<dbReference type="InterPro" id="IPR043502">
    <property type="entry name" value="DNA/RNA_pol_sf"/>
</dbReference>
<accession>A0AAR2K0N5</accession>
<keyword evidence="3" id="KW-1185">Reference proteome</keyword>